<accession>B3S7G6</accession>
<evidence type="ECO:0000313" key="13">
    <source>
        <dbReference type="EMBL" id="EDV21195.1"/>
    </source>
</evidence>
<dbReference type="GO" id="GO:0003723">
    <property type="term" value="F:RNA binding"/>
    <property type="evidence" value="ECO:0007669"/>
    <property type="project" value="UniProtKB-KW"/>
</dbReference>
<dbReference type="PIRSF" id="PIRSF028762">
    <property type="entry name" value="ABD1"/>
    <property type="match status" value="1"/>
</dbReference>
<evidence type="ECO:0000256" key="8">
    <source>
        <dbReference type="ARBA" id="ARBA00023042"/>
    </source>
</evidence>
<dbReference type="STRING" id="10228.B3S7G6"/>
<feature type="domain" description="MRNA cap 0 methyltransferase" evidence="12">
    <location>
        <begin position="21"/>
        <end position="293"/>
    </location>
</feature>
<reference evidence="13 14" key="1">
    <citation type="journal article" date="2008" name="Nature">
        <title>The Trichoplax genome and the nature of placozoans.</title>
        <authorList>
            <person name="Srivastava M."/>
            <person name="Begovic E."/>
            <person name="Chapman J."/>
            <person name="Putnam N.H."/>
            <person name="Hellsten U."/>
            <person name="Kawashima T."/>
            <person name="Kuo A."/>
            <person name="Mitros T."/>
            <person name="Salamov A."/>
            <person name="Carpenter M.L."/>
            <person name="Signorovitch A.Y."/>
            <person name="Moreno M.A."/>
            <person name="Kamm K."/>
            <person name="Grimwood J."/>
            <person name="Schmutz J."/>
            <person name="Shapiro H."/>
            <person name="Grigoriev I.V."/>
            <person name="Buss L.W."/>
            <person name="Schierwater B."/>
            <person name="Dellaporta S.L."/>
            <person name="Rokhsar D.S."/>
        </authorList>
    </citation>
    <scope>NUCLEOTIDE SEQUENCE [LARGE SCALE GENOMIC DNA]</scope>
    <source>
        <strain evidence="13 14">Grell-BS-1999</strain>
    </source>
</reference>
<dbReference type="PANTHER" id="PTHR12189">
    <property type="entry name" value="MRNA GUANINE-7- METHYLTRANSFERASE"/>
    <property type="match status" value="1"/>
</dbReference>
<evidence type="ECO:0000259" key="12">
    <source>
        <dbReference type="PROSITE" id="PS51562"/>
    </source>
</evidence>
<feature type="binding site" evidence="11">
    <location>
        <position position="142"/>
    </location>
    <ligand>
        <name>S-adenosyl-L-methionine</name>
        <dbReference type="ChEBI" id="CHEBI:59789"/>
    </ligand>
</feature>
<feature type="binding site" evidence="11">
    <location>
        <position position="119"/>
    </location>
    <ligand>
        <name>S-adenosyl-L-methionine</name>
        <dbReference type="ChEBI" id="CHEBI:59789"/>
    </ligand>
</feature>
<dbReference type="Proteomes" id="UP000009022">
    <property type="component" value="Unassembled WGS sequence"/>
</dbReference>
<keyword evidence="4" id="KW-0507">mRNA processing</keyword>
<proteinExistence type="predicted"/>
<comment type="catalytic activity">
    <reaction evidence="10">
        <text>a 5'-end (5'-triphosphoguanosine)-ribonucleoside in mRNA + S-adenosyl-L-methionine = a 5'-end (N(7)-methyl 5'-triphosphoguanosine)-ribonucleoside in mRNA + S-adenosyl-L-homocysteine</text>
        <dbReference type="Rhea" id="RHEA:67008"/>
        <dbReference type="Rhea" id="RHEA-COMP:17166"/>
        <dbReference type="Rhea" id="RHEA-COMP:17167"/>
        <dbReference type="ChEBI" id="CHEBI:57856"/>
        <dbReference type="ChEBI" id="CHEBI:59789"/>
        <dbReference type="ChEBI" id="CHEBI:156461"/>
        <dbReference type="ChEBI" id="CHEBI:167617"/>
        <dbReference type="EC" id="2.1.1.56"/>
    </reaction>
</comment>
<evidence type="ECO:0000256" key="11">
    <source>
        <dbReference type="PIRSR" id="PIRSR028762-1"/>
    </source>
</evidence>
<dbReference type="Gene3D" id="3.40.50.150">
    <property type="entry name" value="Vaccinia Virus protein VP39"/>
    <property type="match status" value="1"/>
</dbReference>
<keyword evidence="6" id="KW-0949">S-adenosyl-L-methionine</keyword>
<dbReference type="GO" id="GO:0004482">
    <property type="term" value="F:mRNA 5'-cap (guanine-N7-)-methyltransferase activity"/>
    <property type="evidence" value="ECO:0000318"/>
    <property type="project" value="GO_Central"/>
</dbReference>
<dbReference type="HOGENOM" id="CLU_020346_0_0_1"/>
<sequence>SHVAKHYNELREEGIDARYESRIFFLRNFNNWVKSMLIGDIIERIKKQNLIENKRTIKVLDMACGKGGDIKKWMQGDVSYIVFTDIAGISVEQCRKRYEDTKNSSKTVNFFGAEFITADSAQQRLKDLYKDSNIKFDVTSCQFAFHYSFESQEKAELMLQNACECLRPGGYFIGTTPNAYEIVRRARESETGLQFGNSVYNIKFDQEHFMKLFGGKYDFALEGVVDCPEFLVYMPLLKKMAEKYNMELVYCKTFGEVFDEYSLKAENRDLLFRMKALEVVFTLFAIEKFLFFR</sequence>
<evidence type="ECO:0000313" key="14">
    <source>
        <dbReference type="Proteomes" id="UP000009022"/>
    </source>
</evidence>
<feature type="binding site" evidence="11">
    <location>
        <position position="147"/>
    </location>
    <ligand>
        <name>S-adenosyl-L-methionine</name>
        <dbReference type="ChEBI" id="CHEBI:59789"/>
    </ligand>
</feature>
<dbReference type="CTD" id="6757466"/>
<evidence type="ECO:0000256" key="4">
    <source>
        <dbReference type="ARBA" id="ARBA00022664"/>
    </source>
</evidence>
<dbReference type="CDD" id="cd02440">
    <property type="entry name" value="AdoMet_MTases"/>
    <property type="match status" value="1"/>
</dbReference>
<dbReference type="eggNOG" id="KOG1975">
    <property type="taxonomic scope" value="Eukaryota"/>
</dbReference>
<comment type="subcellular location">
    <subcellularLocation>
        <location evidence="1">Nucleus</location>
    </subcellularLocation>
</comment>
<dbReference type="OMA" id="HYCFESM"/>
<feature type="binding site" evidence="11">
    <location>
        <position position="34"/>
    </location>
    <ligand>
        <name>S-adenosyl-L-methionine</name>
        <dbReference type="ChEBI" id="CHEBI:59789"/>
    </ligand>
</feature>
<keyword evidence="7" id="KW-0694">RNA-binding</keyword>
<dbReference type="Pfam" id="PF03291">
    <property type="entry name" value="mRNA_G-N7_MeTrfase"/>
    <property type="match status" value="1"/>
</dbReference>
<evidence type="ECO:0000256" key="7">
    <source>
        <dbReference type="ARBA" id="ARBA00022884"/>
    </source>
</evidence>
<feature type="non-terminal residue" evidence="13">
    <location>
        <position position="1"/>
    </location>
</feature>
<evidence type="ECO:0000256" key="1">
    <source>
        <dbReference type="ARBA" id="ARBA00004123"/>
    </source>
</evidence>
<organism evidence="13 14">
    <name type="scientific">Trichoplax adhaerens</name>
    <name type="common">Trichoplax reptans</name>
    <dbReference type="NCBI Taxonomy" id="10228"/>
    <lineage>
        <taxon>Eukaryota</taxon>
        <taxon>Metazoa</taxon>
        <taxon>Placozoa</taxon>
        <taxon>Uniplacotomia</taxon>
        <taxon>Trichoplacea</taxon>
        <taxon>Trichoplacidae</taxon>
        <taxon>Trichoplax</taxon>
    </lineage>
</organism>
<dbReference type="GeneID" id="6757466"/>
<dbReference type="InterPro" id="IPR039753">
    <property type="entry name" value="RG7MT1"/>
</dbReference>
<evidence type="ECO:0000256" key="5">
    <source>
        <dbReference type="ARBA" id="ARBA00022679"/>
    </source>
</evidence>
<dbReference type="EC" id="2.1.1.56" evidence="2"/>
<dbReference type="KEGG" id="tad:TRIADDRAFT_30586"/>
<evidence type="ECO:0000256" key="9">
    <source>
        <dbReference type="ARBA" id="ARBA00023242"/>
    </source>
</evidence>
<protein>
    <recommendedName>
        <fullName evidence="2">mRNA (guanine-N(7))-methyltransferase</fullName>
        <ecNumber evidence="2">2.1.1.56</ecNumber>
    </recommendedName>
</protein>
<dbReference type="InterPro" id="IPR004971">
    <property type="entry name" value="mRNA_G-N7_MeTrfase_dom"/>
</dbReference>
<name>B3S7G6_TRIAD</name>
<dbReference type="PANTHER" id="PTHR12189:SF2">
    <property type="entry name" value="MRNA CAP GUANINE-N7 METHYLTRANSFERASE"/>
    <property type="match status" value="1"/>
</dbReference>
<gene>
    <name evidence="13" type="ORF">TRIADDRAFT_30586</name>
</gene>
<dbReference type="PROSITE" id="PS51562">
    <property type="entry name" value="RNA_CAP0_MT"/>
    <property type="match status" value="1"/>
</dbReference>
<dbReference type="RefSeq" id="XP_002116162.1">
    <property type="nucleotide sequence ID" value="XM_002116126.1"/>
</dbReference>
<evidence type="ECO:0000256" key="2">
    <source>
        <dbReference type="ARBA" id="ARBA00011926"/>
    </source>
</evidence>
<dbReference type="InterPro" id="IPR029063">
    <property type="entry name" value="SAM-dependent_MTases_sf"/>
</dbReference>
<dbReference type="SUPFAM" id="SSF53335">
    <property type="entry name" value="S-adenosyl-L-methionine-dependent methyltransferases"/>
    <property type="match status" value="1"/>
</dbReference>
<keyword evidence="9" id="KW-0539">Nucleus</keyword>
<dbReference type="InterPro" id="IPR016899">
    <property type="entry name" value="mRNA_G-N7_MeTrfase_euk"/>
</dbReference>
<dbReference type="PhylomeDB" id="B3S7G6"/>
<dbReference type="FunCoup" id="B3S7G6">
    <property type="interactions" value="2672"/>
</dbReference>
<feature type="binding site" evidence="11">
    <location>
        <position position="85"/>
    </location>
    <ligand>
        <name>S-adenosyl-L-methionine</name>
        <dbReference type="ChEBI" id="CHEBI:59789"/>
    </ligand>
</feature>
<keyword evidence="3" id="KW-0489">Methyltransferase</keyword>
<feature type="binding site" evidence="11">
    <location>
        <position position="63"/>
    </location>
    <ligand>
        <name>S-adenosyl-L-methionine</name>
        <dbReference type="ChEBI" id="CHEBI:59789"/>
    </ligand>
</feature>
<dbReference type="OrthoDB" id="10248867at2759"/>
<dbReference type="GO" id="GO:0006370">
    <property type="term" value="P:7-methylguanosine mRNA capping"/>
    <property type="evidence" value="ECO:0000318"/>
    <property type="project" value="GO_Central"/>
</dbReference>
<dbReference type="InParanoid" id="B3S7G6"/>
<dbReference type="FunFam" id="3.40.50.150:FF:000093">
    <property type="entry name" value="mRNA cap guanine-N7 methyltransferase"/>
    <property type="match status" value="1"/>
</dbReference>
<evidence type="ECO:0000256" key="3">
    <source>
        <dbReference type="ARBA" id="ARBA00022603"/>
    </source>
</evidence>
<keyword evidence="8" id="KW-0506">mRNA capping</keyword>
<keyword evidence="14" id="KW-1185">Reference proteome</keyword>
<evidence type="ECO:0000256" key="10">
    <source>
        <dbReference type="ARBA" id="ARBA00044712"/>
    </source>
</evidence>
<keyword evidence="5" id="KW-0808">Transferase</keyword>
<dbReference type="GO" id="GO:0005634">
    <property type="term" value="C:nucleus"/>
    <property type="evidence" value="ECO:0000318"/>
    <property type="project" value="GO_Central"/>
</dbReference>
<evidence type="ECO:0000256" key="6">
    <source>
        <dbReference type="ARBA" id="ARBA00022691"/>
    </source>
</evidence>
<dbReference type="AlphaFoldDB" id="B3S7G6"/>
<dbReference type="EMBL" id="DS985254">
    <property type="protein sequence ID" value="EDV21195.1"/>
    <property type="molecule type" value="Genomic_DNA"/>
</dbReference>